<feature type="chain" id="PRO_5016400796" evidence="1">
    <location>
        <begin position="23"/>
        <end position="128"/>
    </location>
</feature>
<reference evidence="3" key="1">
    <citation type="submission" date="2018-06" db="EMBL/GenBank/DDBJ databases">
        <authorList>
            <person name="Khan S.A."/>
        </authorList>
    </citation>
    <scope>NUCLEOTIDE SEQUENCE [LARGE SCALE GENOMIC DNA]</scope>
    <source>
        <strain evidence="3">DB-1506</strain>
    </source>
</reference>
<feature type="signal peptide" evidence="1">
    <location>
        <begin position="1"/>
        <end position="22"/>
    </location>
</feature>
<accession>A0A327M5K6</accession>
<dbReference type="RefSeq" id="WP_111472415.1">
    <property type="nucleotide sequence ID" value="NZ_QLIX01000032.1"/>
</dbReference>
<gene>
    <name evidence="2" type="ORF">DOO78_23940</name>
</gene>
<dbReference type="AlphaFoldDB" id="A0A327M5K6"/>
<dbReference type="Proteomes" id="UP000249065">
    <property type="component" value="Unassembled WGS sequence"/>
</dbReference>
<dbReference type="EMBL" id="QLIX01000032">
    <property type="protein sequence ID" value="RAI55338.1"/>
    <property type="molecule type" value="Genomic_DNA"/>
</dbReference>
<name>A0A327M5K6_9PROT</name>
<organism evidence="2 3">
    <name type="scientific">Roseicella frigidaeris</name>
    <dbReference type="NCBI Taxonomy" id="2230885"/>
    <lineage>
        <taxon>Bacteria</taxon>
        <taxon>Pseudomonadati</taxon>
        <taxon>Pseudomonadota</taxon>
        <taxon>Alphaproteobacteria</taxon>
        <taxon>Acetobacterales</taxon>
        <taxon>Roseomonadaceae</taxon>
        <taxon>Roseicella</taxon>
    </lineage>
</organism>
<proteinExistence type="predicted"/>
<keyword evidence="1" id="KW-0732">Signal</keyword>
<comment type="caution">
    <text evidence="2">The sequence shown here is derived from an EMBL/GenBank/DDBJ whole genome shotgun (WGS) entry which is preliminary data.</text>
</comment>
<evidence type="ECO:0000313" key="3">
    <source>
        <dbReference type="Proteomes" id="UP000249065"/>
    </source>
</evidence>
<evidence type="ECO:0000256" key="1">
    <source>
        <dbReference type="SAM" id="SignalP"/>
    </source>
</evidence>
<keyword evidence="3" id="KW-1185">Reference proteome</keyword>
<protein>
    <submittedName>
        <fullName evidence="2">Uncharacterized protein</fullName>
    </submittedName>
</protein>
<evidence type="ECO:0000313" key="2">
    <source>
        <dbReference type="EMBL" id="RAI55338.1"/>
    </source>
</evidence>
<sequence>MIPRPALLLPALLAAAPTPALAQQPRCGFGLGLEAMRQADGQLRAGQAAAGLLPARAAAEAARTALAEAAGRLQGCGCARAAELTAEALRLAEQAGFESAQDRLARVLDRARLSLGLARDRLGREGCG</sequence>